<name>A0A4Y2KPX9_ARAVE</name>
<dbReference type="OrthoDB" id="8056540at2759"/>
<dbReference type="Proteomes" id="UP000499080">
    <property type="component" value="Unassembled WGS sequence"/>
</dbReference>
<dbReference type="EMBL" id="BGPR01004822">
    <property type="protein sequence ID" value="GBN03707.1"/>
    <property type="molecule type" value="Genomic_DNA"/>
</dbReference>
<dbReference type="Gene3D" id="3.10.10.10">
    <property type="entry name" value="HIV Type 1 Reverse Transcriptase, subunit A, domain 1"/>
    <property type="match status" value="1"/>
</dbReference>
<dbReference type="SUPFAM" id="SSF56672">
    <property type="entry name" value="DNA/RNA polymerases"/>
    <property type="match status" value="1"/>
</dbReference>
<dbReference type="PANTHER" id="PTHR37984">
    <property type="entry name" value="PROTEIN CBG26694"/>
    <property type="match status" value="1"/>
</dbReference>
<dbReference type="InterPro" id="IPR050951">
    <property type="entry name" value="Retrovirus_Pol_polyprotein"/>
</dbReference>
<keyword evidence="2" id="KW-1185">Reference proteome</keyword>
<gene>
    <name evidence="1" type="ORF">AVEN_258837_1</name>
</gene>
<proteinExistence type="predicted"/>
<dbReference type="PANTHER" id="PTHR37984:SF5">
    <property type="entry name" value="PROTEIN NYNRIN-LIKE"/>
    <property type="match status" value="1"/>
</dbReference>
<accession>A0A4Y2KPX9</accession>
<protein>
    <recommendedName>
        <fullName evidence="3">Reverse transcriptase domain-containing protein</fullName>
    </recommendedName>
</protein>
<dbReference type="GO" id="GO:0071897">
    <property type="term" value="P:DNA biosynthetic process"/>
    <property type="evidence" value="ECO:0007669"/>
    <property type="project" value="UniProtKB-ARBA"/>
</dbReference>
<comment type="caution">
    <text evidence="1">The sequence shown here is derived from an EMBL/GenBank/DDBJ whole genome shotgun (WGS) entry which is preliminary data.</text>
</comment>
<dbReference type="Gene3D" id="3.30.70.270">
    <property type="match status" value="1"/>
</dbReference>
<dbReference type="AlphaFoldDB" id="A0A4Y2KPX9"/>
<evidence type="ECO:0000313" key="2">
    <source>
        <dbReference type="Proteomes" id="UP000499080"/>
    </source>
</evidence>
<reference evidence="1 2" key="1">
    <citation type="journal article" date="2019" name="Sci. Rep.">
        <title>Orb-weaving spider Araneus ventricosus genome elucidates the spidroin gene catalogue.</title>
        <authorList>
            <person name="Kono N."/>
            <person name="Nakamura H."/>
            <person name="Ohtoshi R."/>
            <person name="Moran D.A.P."/>
            <person name="Shinohara A."/>
            <person name="Yoshida Y."/>
            <person name="Fujiwara M."/>
            <person name="Mori M."/>
            <person name="Tomita M."/>
            <person name="Arakawa K."/>
        </authorList>
    </citation>
    <scope>NUCLEOTIDE SEQUENCE [LARGE SCALE GENOMIC DNA]</scope>
</reference>
<sequence length="81" mass="9097">MSNLKLDEMITQEIIEPVDEASELCAPMVIVTKNQGDIRICVDLSELNKTIQREAYPMASVDYTITEFNNAKIFSIIDADS</sequence>
<evidence type="ECO:0000313" key="1">
    <source>
        <dbReference type="EMBL" id="GBN03707.1"/>
    </source>
</evidence>
<dbReference type="InterPro" id="IPR043502">
    <property type="entry name" value="DNA/RNA_pol_sf"/>
</dbReference>
<dbReference type="InterPro" id="IPR043128">
    <property type="entry name" value="Rev_trsase/Diguanyl_cyclase"/>
</dbReference>
<evidence type="ECO:0008006" key="3">
    <source>
        <dbReference type="Google" id="ProtNLM"/>
    </source>
</evidence>
<organism evidence="1 2">
    <name type="scientific">Araneus ventricosus</name>
    <name type="common">Orbweaver spider</name>
    <name type="synonym">Epeira ventricosa</name>
    <dbReference type="NCBI Taxonomy" id="182803"/>
    <lineage>
        <taxon>Eukaryota</taxon>
        <taxon>Metazoa</taxon>
        <taxon>Ecdysozoa</taxon>
        <taxon>Arthropoda</taxon>
        <taxon>Chelicerata</taxon>
        <taxon>Arachnida</taxon>
        <taxon>Araneae</taxon>
        <taxon>Araneomorphae</taxon>
        <taxon>Entelegynae</taxon>
        <taxon>Araneoidea</taxon>
        <taxon>Araneidae</taxon>
        <taxon>Araneus</taxon>
    </lineage>
</organism>